<accession>A0A2T0TYQ8</accession>
<gene>
    <name evidence="1" type="ORF">B0I27_10816</name>
</gene>
<dbReference type="RefSeq" id="WP_106294062.1">
    <property type="nucleotide sequence ID" value="NZ_PVTH01000008.1"/>
</dbReference>
<organism evidence="1 2">
    <name type="scientific">Arcticibacter pallidicorallinus</name>
    <dbReference type="NCBI Taxonomy" id="1259464"/>
    <lineage>
        <taxon>Bacteria</taxon>
        <taxon>Pseudomonadati</taxon>
        <taxon>Bacteroidota</taxon>
        <taxon>Sphingobacteriia</taxon>
        <taxon>Sphingobacteriales</taxon>
        <taxon>Sphingobacteriaceae</taxon>
        <taxon>Arcticibacter</taxon>
    </lineage>
</organism>
<dbReference type="OrthoDB" id="648163at2"/>
<sequence length="221" mass="24694">MAILKGGPNGPYSGKVGSVIGSNWRDIDYIKGLTLVKKRKPSEAQIIQRQRFPDLTTFLYQVQDALNKGWDKKKKTRGTITNEAISYNSRYALHPGCGGIIFSRIKLSDGALPKPSDARVQRLSPDSVRISWNPEVRSFSSSPEDEATIVIFCPKKWLPLVLVGQYLRRDAQAEISSSAIGEEEICHAYIFFTSPRGISSPTFYMKVCAKTESENEIEKFG</sequence>
<dbReference type="InterPro" id="IPR046233">
    <property type="entry name" value="DUF6266"/>
</dbReference>
<name>A0A2T0TYQ8_9SPHI</name>
<proteinExistence type="predicted"/>
<dbReference type="Pfam" id="PF19781">
    <property type="entry name" value="DUF6266"/>
    <property type="match status" value="1"/>
</dbReference>
<protein>
    <submittedName>
        <fullName evidence="1">Uncharacterized protein</fullName>
    </submittedName>
</protein>
<comment type="caution">
    <text evidence="1">The sequence shown here is derived from an EMBL/GenBank/DDBJ whole genome shotgun (WGS) entry which is preliminary data.</text>
</comment>
<dbReference type="Proteomes" id="UP000238034">
    <property type="component" value="Unassembled WGS sequence"/>
</dbReference>
<keyword evidence="2" id="KW-1185">Reference proteome</keyword>
<reference evidence="1 2" key="1">
    <citation type="submission" date="2018-03" db="EMBL/GenBank/DDBJ databases">
        <title>Genomic Encyclopedia of Type Strains, Phase III (KMG-III): the genomes of soil and plant-associated and newly described type strains.</title>
        <authorList>
            <person name="Whitman W."/>
        </authorList>
    </citation>
    <scope>NUCLEOTIDE SEQUENCE [LARGE SCALE GENOMIC DNA]</scope>
    <source>
        <strain evidence="1 2">CGMCC 1.9313</strain>
    </source>
</reference>
<dbReference type="AlphaFoldDB" id="A0A2T0TYQ8"/>
<evidence type="ECO:0000313" key="2">
    <source>
        <dbReference type="Proteomes" id="UP000238034"/>
    </source>
</evidence>
<dbReference type="EMBL" id="PVTH01000008">
    <property type="protein sequence ID" value="PRY50812.1"/>
    <property type="molecule type" value="Genomic_DNA"/>
</dbReference>
<evidence type="ECO:0000313" key="1">
    <source>
        <dbReference type="EMBL" id="PRY50812.1"/>
    </source>
</evidence>